<evidence type="ECO:0000313" key="5">
    <source>
        <dbReference type="Proteomes" id="UP000215199"/>
    </source>
</evidence>
<dbReference type="EMBL" id="NMUL01000006">
    <property type="protein sequence ID" value="OXM69917.1"/>
    <property type="molecule type" value="Genomic_DNA"/>
</dbReference>
<organism evidence="4 5">
    <name type="scientific">Amycolatopsis vastitatis</name>
    <dbReference type="NCBI Taxonomy" id="1905142"/>
    <lineage>
        <taxon>Bacteria</taxon>
        <taxon>Bacillati</taxon>
        <taxon>Actinomycetota</taxon>
        <taxon>Actinomycetes</taxon>
        <taxon>Pseudonocardiales</taxon>
        <taxon>Pseudonocardiaceae</taxon>
        <taxon>Amycolatopsis</taxon>
    </lineage>
</organism>
<dbReference type="InterPro" id="IPR029045">
    <property type="entry name" value="ClpP/crotonase-like_dom_sf"/>
</dbReference>
<dbReference type="AlphaFoldDB" id="A0A229TFA1"/>
<gene>
    <name evidence="4" type="ORF">CF165_06285</name>
</gene>
<protein>
    <submittedName>
        <fullName evidence="4">Enoyl-CoA hydratase</fullName>
    </submittedName>
</protein>
<dbReference type="PANTHER" id="PTHR11941:SF127">
    <property type="entry name" value="ENOYL-COA HYDRATASE ECHA18 (ENOYL HYDRASE) (UNSATURATED ACYL-COA HYDRATASE) (CROTONASE)-RELATED"/>
    <property type="match status" value="1"/>
</dbReference>
<dbReference type="Pfam" id="PF00378">
    <property type="entry name" value="ECH_1"/>
    <property type="match status" value="1"/>
</dbReference>
<dbReference type="Proteomes" id="UP000215199">
    <property type="component" value="Unassembled WGS sequence"/>
</dbReference>
<dbReference type="InterPro" id="IPR014748">
    <property type="entry name" value="Enoyl-CoA_hydra_C"/>
</dbReference>
<keyword evidence="5" id="KW-1185">Reference proteome</keyword>
<evidence type="ECO:0000256" key="2">
    <source>
        <dbReference type="ARBA" id="ARBA00023239"/>
    </source>
</evidence>
<dbReference type="SUPFAM" id="SSF52096">
    <property type="entry name" value="ClpP/crotonase"/>
    <property type="match status" value="1"/>
</dbReference>
<evidence type="ECO:0000256" key="3">
    <source>
        <dbReference type="RuleBase" id="RU003707"/>
    </source>
</evidence>
<accession>A0A229TFA1</accession>
<dbReference type="PROSITE" id="PS00166">
    <property type="entry name" value="ENOYL_COA_HYDRATASE"/>
    <property type="match status" value="1"/>
</dbReference>
<reference evidence="5" key="1">
    <citation type="submission" date="2017-07" db="EMBL/GenBank/DDBJ databases">
        <title>Comparative genome mining reveals phylogenetic distribution patterns of secondary metabolites in Amycolatopsis.</title>
        <authorList>
            <person name="Adamek M."/>
            <person name="Alanjary M."/>
            <person name="Sales-Ortells H."/>
            <person name="Goodfellow M."/>
            <person name="Bull A.T."/>
            <person name="Kalinowski J."/>
            <person name="Ziemert N."/>
        </authorList>
    </citation>
    <scope>NUCLEOTIDE SEQUENCE [LARGE SCALE GENOMIC DNA]</scope>
    <source>
        <strain evidence="5">H5</strain>
    </source>
</reference>
<dbReference type="InterPro" id="IPR001753">
    <property type="entry name" value="Enoyl-CoA_hydra/iso"/>
</dbReference>
<dbReference type="CDD" id="cd06558">
    <property type="entry name" value="crotonase-like"/>
    <property type="match status" value="1"/>
</dbReference>
<proteinExistence type="inferred from homology"/>
<keyword evidence="2" id="KW-0456">Lyase</keyword>
<dbReference type="InterPro" id="IPR018376">
    <property type="entry name" value="Enoyl-CoA_hyd/isom_CS"/>
</dbReference>
<dbReference type="PANTHER" id="PTHR11941">
    <property type="entry name" value="ENOYL-COA HYDRATASE-RELATED"/>
    <property type="match status" value="1"/>
</dbReference>
<dbReference type="Gene3D" id="3.90.226.10">
    <property type="entry name" value="2-enoyl-CoA Hydratase, Chain A, domain 1"/>
    <property type="match status" value="1"/>
</dbReference>
<name>A0A229TFA1_9PSEU</name>
<dbReference type="GO" id="GO:0006635">
    <property type="term" value="P:fatty acid beta-oxidation"/>
    <property type="evidence" value="ECO:0007669"/>
    <property type="project" value="TreeGrafter"/>
</dbReference>
<sequence length="262" mass="27858">MCQGMDGFELTRDGEVARLTLTRPEKMNAITYGMWSAIPDVVAGVEADPALKVLVIAGAGKHFSAGADISEFGELRTTAEGAASYDKAVEGAVAALTAMRKPSVAMIQGNCIGGGCQISVACDFRFAAEGARFGITPAKLGIVYHFDSTRQLVSLVGPAHAKYFLLSGELISAGRAREIGLLNDVFPAGDLEPSTRAFVATLCSRSQASVRGMNRIIEKIVAGQETPDAEVEEIRSEALHGVDYAEGVAAFLERRPPRFTFR</sequence>
<dbReference type="GO" id="GO:0016829">
    <property type="term" value="F:lyase activity"/>
    <property type="evidence" value="ECO:0007669"/>
    <property type="project" value="UniProtKB-KW"/>
</dbReference>
<evidence type="ECO:0000313" key="4">
    <source>
        <dbReference type="EMBL" id="OXM69917.1"/>
    </source>
</evidence>
<evidence type="ECO:0000256" key="1">
    <source>
        <dbReference type="ARBA" id="ARBA00005254"/>
    </source>
</evidence>
<comment type="caution">
    <text evidence="4">The sequence shown here is derived from an EMBL/GenBank/DDBJ whole genome shotgun (WGS) entry which is preliminary data.</text>
</comment>
<dbReference type="Gene3D" id="1.10.12.10">
    <property type="entry name" value="Lyase 2-enoyl-coa Hydratase, Chain A, domain 2"/>
    <property type="match status" value="1"/>
</dbReference>
<dbReference type="OrthoDB" id="4608673at2"/>
<comment type="similarity">
    <text evidence="1 3">Belongs to the enoyl-CoA hydratase/isomerase family.</text>
</comment>